<evidence type="ECO:0000313" key="2">
    <source>
        <dbReference type="EnsemblPlants" id="OB10G19860.1"/>
    </source>
</evidence>
<name>J3N388_ORYBR</name>
<feature type="compositionally biased region" description="Polar residues" evidence="1">
    <location>
        <begin position="9"/>
        <end position="21"/>
    </location>
</feature>
<dbReference type="Gramene" id="OB10G19860.1">
    <property type="protein sequence ID" value="OB10G19860.1"/>
    <property type="gene ID" value="OB10G19860"/>
</dbReference>
<sequence>MIIRDLFSSGGNNALSTSERFSSPKDKKHKSKSSPKRLYKMAKKEEKKWANDPTSESDLEATRYMSP</sequence>
<reference evidence="2" key="2">
    <citation type="submission" date="2013-04" db="UniProtKB">
        <authorList>
            <consortium name="EnsemblPlants"/>
        </authorList>
    </citation>
    <scope>IDENTIFICATION</scope>
</reference>
<keyword evidence="3" id="KW-1185">Reference proteome</keyword>
<dbReference type="EnsemblPlants" id="OB10G19860.1">
    <property type="protein sequence ID" value="OB10G19860.1"/>
    <property type="gene ID" value="OB10G19860"/>
</dbReference>
<feature type="compositionally biased region" description="Basic residues" evidence="1">
    <location>
        <begin position="26"/>
        <end position="41"/>
    </location>
</feature>
<dbReference type="AlphaFoldDB" id="J3N388"/>
<evidence type="ECO:0000313" key="3">
    <source>
        <dbReference type="Proteomes" id="UP000006038"/>
    </source>
</evidence>
<proteinExistence type="predicted"/>
<reference evidence="2" key="1">
    <citation type="journal article" date="2013" name="Nat. Commun.">
        <title>Whole-genome sequencing of Oryza brachyantha reveals mechanisms underlying Oryza genome evolution.</title>
        <authorList>
            <person name="Chen J."/>
            <person name="Huang Q."/>
            <person name="Gao D."/>
            <person name="Wang J."/>
            <person name="Lang Y."/>
            <person name="Liu T."/>
            <person name="Li B."/>
            <person name="Bai Z."/>
            <person name="Luis Goicoechea J."/>
            <person name="Liang C."/>
            <person name="Chen C."/>
            <person name="Zhang W."/>
            <person name="Sun S."/>
            <person name="Liao Y."/>
            <person name="Zhang X."/>
            <person name="Yang L."/>
            <person name="Song C."/>
            <person name="Wang M."/>
            <person name="Shi J."/>
            <person name="Liu G."/>
            <person name="Liu J."/>
            <person name="Zhou H."/>
            <person name="Zhou W."/>
            <person name="Yu Q."/>
            <person name="An N."/>
            <person name="Chen Y."/>
            <person name="Cai Q."/>
            <person name="Wang B."/>
            <person name="Liu B."/>
            <person name="Min J."/>
            <person name="Huang Y."/>
            <person name="Wu H."/>
            <person name="Li Z."/>
            <person name="Zhang Y."/>
            <person name="Yin Y."/>
            <person name="Song W."/>
            <person name="Jiang J."/>
            <person name="Jackson S.A."/>
            <person name="Wing R.A."/>
            <person name="Wang J."/>
            <person name="Chen M."/>
        </authorList>
    </citation>
    <scope>NUCLEOTIDE SEQUENCE [LARGE SCALE GENOMIC DNA]</scope>
    <source>
        <strain evidence="2">cv. IRGC 101232</strain>
    </source>
</reference>
<dbReference type="HOGENOM" id="CLU_2816492_0_0_1"/>
<feature type="region of interest" description="Disordered" evidence="1">
    <location>
        <begin position="1"/>
        <end position="67"/>
    </location>
</feature>
<organism evidence="2">
    <name type="scientific">Oryza brachyantha</name>
    <name type="common">malo sina</name>
    <dbReference type="NCBI Taxonomy" id="4533"/>
    <lineage>
        <taxon>Eukaryota</taxon>
        <taxon>Viridiplantae</taxon>
        <taxon>Streptophyta</taxon>
        <taxon>Embryophyta</taxon>
        <taxon>Tracheophyta</taxon>
        <taxon>Spermatophyta</taxon>
        <taxon>Magnoliopsida</taxon>
        <taxon>Liliopsida</taxon>
        <taxon>Poales</taxon>
        <taxon>Poaceae</taxon>
        <taxon>BOP clade</taxon>
        <taxon>Oryzoideae</taxon>
        <taxon>Oryzeae</taxon>
        <taxon>Oryzinae</taxon>
        <taxon>Oryza</taxon>
    </lineage>
</organism>
<accession>J3N388</accession>
<dbReference type="Proteomes" id="UP000006038">
    <property type="component" value="Chromosome 10"/>
</dbReference>
<protein>
    <submittedName>
        <fullName evidence="2">Uncharacterized protein</fullName>
    </submittedName>
</protein>
<evidence type="ECO:0000256" key="1">
    <source>
        <dbReference type="SAM" id="MobiDB-lite"/>
    </source>
</evidence>